<organism evidence="3 4">
    <name type="scientific">Candidatus Uhrbacteria bacterium RIFCSPLOWO2_02_FULL_48_18</name>
    <dbReference type="NCBI Taxonomy" id="1802408"/>
    <lineage>
        <taxon>Bacteria</taxon>
        <taxon>Candidatus Uhriibacteriota</taxon>
    </lineage>
</organism>
<keyword evidence="1" id="KW-0812">Transmembrane</keyword>
<dbReference type="InterPro" id="IPR012507">
    <property type="entry name" value="YibE_F"/>
</dbReference>
<feature type="transmembrane region" description="Helical" evidence="1">
    <location>
        <begin position="224"/>
        <end position="246"/>
    </location>
</feature>
<feature type="signal peptide" evidence="2">
    <location>
        <begin position="1"/>
        <end position="20"/>
    </location>
</feature>
<protein>
    <recommendedName>
        <fullName evidence="5">YibE/F family protein</fullName>
    </recommendedName>
</protein>
<sequence length="363" mass="39714">MKKIFVFFCLLFLSVPLVHAESLDLPKTSTQVPATITEIQSVRPVTAGMNAYEFRAQTKTGEVYNVHTSDSAPEGIAISLKKGQKIFLQKIDGNPPQVYFEDVERTGALWWILSLFVLLALVVGLKRGFWSLIGLGMTLLVLFGFIFPSVLRGQDVLTVTILGSIGILAVNMLISHGFRKESFLAFLSTMLGFLCVWIFAHLFTSWTSISGTGSEDALLLVGDVPVEILTIRLFLAGVILGAVGVLDDVAISQTEIVHELVKADSSLSRRELFLRSMRIGRHHIASTINTLVLVYAGASMPILILFLYHSGNVSAFLNSEIITEEIVRTLAGTTALILTVPISSFIAAYGYSPNSLDMTHKHP</sequence>
<keyword evidence="1" id="KW-1133">Transmembrane helix</keyword>
<feature type="transmembrane region" description="Helical" evidence="1">
    <location>
        <begin position="329"/>
        <end position="351"/>
    </location>
</feature>
<keyword evidence="2" id="KW-0732">Signal</keyword>
<dbReference type="EMBL" id="MGEQ01000002">
    <property type="protein sequence ID" value="OGL88001.1"/>
    <property type="molecule type" value="Genomic_DNA"/>
</dbReference>
<feature type="transmembrane region" description="Helical" evidence="1">
    <location>
        <begin position="183"/>
        <end position="204"/>
    </location>
</feature>
<evidence type="ECO:0000256" key="1">
    <source>
        <dbReference type="SAM" id="Phobius"/>
    </source>
</evidence>
<name>A0A1F7VC42_9BACT</name>
<gene>
    <name evidence="3" type="ORF">A3I41_02740</name>
</gene>
<feature type="transmembrane region" description="Helical" evidence="1">
    <location>
        <begin position="132"/>
        <end position="150"/>
    </location>
</feature>
<accession>A0A1F7VC42</accession>
<feature type="transmembrane region" description="Helical" evidence="1">
    <location>
        <begin position="284"/>
        <end position="309"/>
    </location>
</feature>
<keyword evidence="1" id="KW-0472">Membrane</keyword>
<dbReference type="Pfam" id="PF07907">
    <property type="entry name" value="YibE_F"/>
    <property type="match status" value="1"/>
</dbReference>
<evidence type="ECO:0000256" key="2">
    <source>
        <dbReference type="SAM" id="SignalP"/>
    </source>
</evidence>
<feature type="chain" id="PRO_5009533227" description="YibE/F family protein" evidence="2">
    <location>
        <begin position="21"/>
        <end position="363"/>
    </location>
</feature>
<dbReference type="Proteomes" id="UP000176593">
    <property type="component" value="Unassembled WGS sequence"/>
</dbReference>
<dbReference type="PANTHER" id="PTHR41771">
    <property type="entry name" value="MEMBRANE PROTEIN-RELATED"/>
    <property type="match status" value="1"/>
</dbReference>
<comment type="caution">
    <text evidence="3">The sequence shown here is derived from an EMBL/GenBank/DDBJ whole genome shotgun (WGS) entry which is preliminary data.</text>
</comment>
<dbReference type="PANTHER" id="PTHR41771:SF1">
    <property type="entry name" value="MEMBRANE PROTEIN"/>
    <property type="match status" value="1"/>
</dbReference>
<feature type="transmembrane region" description="Helical" evidence="1">
    <location>
        <begin position="108"/>
        <end position="125"/>
    </location>
</feature>
<proteinExistence type="predicted"/>
<evidence type="ECO:0000313" key="3">
    <source>
        <dbReference type="EMBL" id="OGL88001.1"/>
    </source>
</evidence>
<reference evidence="3 4" key="1">
    <citation type="journal article" date="2016" name="Nat. Commun.">
        <title>Thousands of microbial genomes shed light on interconnected biogeochemical processes in an aquifer system.</title>
        <authorList>
            <person name="Anantharaman K."/>
            <person name="Brown C.T."/>
            <person name="Hug L.A."/>
            <person name="Sharon I."/>
            <person name="Castelle C.J."/>
            <person name="Probst A.J."/>
            <person name="Thomas B.C."/>
            <person name="Singh A."/>
            <person name="Wilkins M.J."/>
            <person name="Karaoz U."/>
            <person name="Brodie E.L."/>
            <person name="Williams K.H."/>
            <person name="Hubbard S.S."/>
            <person name="Banfield J.F."/>
        </authorList>
    </citation>
    <scope>NUCLEOTIDE SEQUENCE [LARGE SCALE GENOMIC DNA]</scope>
</reference>
<dbReference type="AlphaFoldDB" id="A0A1F7VC42"/>
<feature type="transmembrane region" description="Helical" evidence="1">
    <location>
        <begin position="156"/>
        <end position="174"/>
    </location>
</feature>
<evidence type="ECO:0008006" key="5">
    <source>
        <dbReference type="Google" id="ProtNLM"/>
    </source>
</evidence>
<evidence type="ECO:0000313" key="4">
    <source>
        <dbReference type="Proteomes" id="UP000176593"/>
    </source>
</evidence>